<dbReference type="OrthoDB" id="10482746at2759"/>
<dbReference type="AlphaFoldDB" id="A0A318YAK8"/>
<dbReference type="RefSeq" id="XP_025476532.1">
    <property type="nucleotide sequence ID" value="XM_025618093.1"/>
</dbReference>
<sequence length="68" mass="7140">MNPLYGVIEVTTCGPIAGSMASSPLIAVSIYLVAAVAVVPFPEQTVAIAPPIHHNNSWSLLLKSHITM</sequence>
<dbReference type="EMBL" id="KZ821475">
    <property type="protein sequence ID" value="PYH31054.1"/>
    <property type="molecule type" value="Genomic_DNA"/>
</dbReference>
<dbReference type="GeneID" id="37120549"/>
<name>A0A318YAK8_ASPNB</name>
<dbReference type="Proteomes" id="UP000247647">
    <property type="component" value="Unassembled WGS sequence"/>
</dbReference>
<organism evidence="1 2">
    <name type="scientific">Aspergillus neoniger (strain CBS 115656)</name>
    <dbReference type="NCBI Taxonomy" id="1448310"/>
    <lineage>
        <taxon>Eukaryota</taxon>
        <taxon>Fungi</taxon>
        <taxon>Dikarya</taxon>
        <taxon>Ascomycota</taxon>
        <taxon>Pezizomycotina</taxon>
        <taxon>Eurotiomycetes</taxon>
        <taxon>Eurotiomycetidae</taxon>
        <taxon>Eurotiales</taxon>
        <taxon>Aspergillaceae</taxon>
        <taxon>Aspergillus</taxon>
        <taxon>Aspergillus subgen. Circumdati</taxon>
    </lineage>
</organism>
<accession>A0A318YAK8</accession>
<evidence type="ECO:0000313" key="2">
    <source>
        <dbReference type="Proteomes" id="UP000247647"/>
    </source>
</evidence>
<protein>
    <submittedName>
        <fullName evidence="1">Uncharacterized protein</fullName>
    </submittedName>
</protein>
<evidence type="ECO:0000313" key="1">
    <source>
        <dbReference type="EMBL" id="PYH31054.1"/>
    </source>
</evidence>
<proteinExistence type="predicted"/>
<keyword evidence="2" id="KW-1185">Reference proteome</keyword>
<gene>
    <name evidence="1" type="ORF">BO87DRAFT_138194</name>
</gene>
<reference evidence="1" key="1">
    <citation type="submission" date="2016-12" db="EMBL/GenBank/DDBJ databases">
        <title>The genomes of Aspergillus section Nigri reveals drivers in fungal speciation.</title>
        <authorList>
            <consortium name="DOE Joint Genome Institute"/>
            <person name="Vesth T.C."/>
            <person name="Nybo J."/>
            <person name="Theobald S."/>
            <person name="Brandl J."/>
            <person name="Frisvad J.C."/>
            <person name="Nielsen K.F."/>
            <person name="Lyhne E.K."/>
            <person name="Kogle M.E."/>
            <person name="Kuo A."/>
            <person name="Riley R."/>
            <person name="Clum A."/>
            <person name="Nolan M."/>
            <person name="Lipzen A."/>
            <person name="Salamov A."/>
            <person name="Henrissat B."/>
            <person name="Wiebenga A."/>
            <person name="De Vries R.P."/>
            <person name="Grigoriev I.V."/>
            <person name="Mortensen U.H."/>
            <person name="Andersen M.R."/>
            <person name="Baker S.E."/>
        </authorList>
    </citation>
    <scope>NUCLEOTIDE SEQUENCE [LARGE SCALE GENOMIC DNA]</scope>
    <source>
        <strain evidence="1">CBS 115656</strain>
    </source>
</reference>